<protein>
    <recommendedName>
        <fullName evidence="4">RteC protein</fullName>
    </recommendedName>
</protein>
<dbReference type="KEGG" id="mgin:FRZ54_04860"/>
<keyword evidence="3" id="KW-1185">Reference proteome</keyword>
<reference evidence="2 3" key="1">
    <citation type="journal article" date="2017" name="Curr. Microbiol.">
        <title>Mucilaginibacter ginsenosidivorans sp. nov., Isolated from Soil of Ginseng Field.</title>
        <authorList>
            <person name="Kim M.M."/>
            <person name="Siddiqi M.Z."/>
            <person name="Im W.T."/>
        </authorList>
    </citation>
    <scope>NUCLEOTIDE SEQUENCE [LARGE SCALE GENOMIC DNA]</scope>
    <source>
        <strain evidence="2 3">Gsoil 3017</strain>
    </source>
</reference>
<proteinExistence type="predicted"/>
<organism evidence="2 3">
    <name type="scientific">Mucilaginibacter ginsenosidivorans</name>
    <dbReference type="NCBI Taxonomy" id="398053"/>
    <lineage>
        <taxon>Bacteria</taxon>
        <taxon>Pseudomonadati</taxon>
        <taxon>Bacteroidota</taxon>
        <taxon>Sphingobacteriia</taxon>
        <taxon>Sphingobacteriales</taxon>
        <taxon>Sphingobacteriaceae</taxon>
        <taxon>Mucilaginibacter</taxon>
    </lineage>
</organism>
<gene>
    <name evidence="2" type="ORF">FRZ54_04860</name>
</gene>
<sequence length="281" mass="33095">MDKRTSSIYETMLESLEQIAMTSENVLQRAEQSYKIAEHALSQLKEHIISCVFSDKQEEINFFKRIKPMFLKELLYHMEVFQVEAWKPPVGRDEQIAHYRLGAHRADLYFKRYNELYTYYRMGSSLHDEQYFLRGGRCDLISPISISDTDSRFSTVYSFQFAKLQAYEQFSDYLHRCVYNLEHPGAPMSEADKERQTIRWTDSKSALIELGYGIYAKGSINYGKADIKQIMTSLEIAFNTSLGNFYRTFQNLRIRKKNRTPYWDSAREDLIKNMDNADLDS</sequence>
<dbReference type="EMBL" id="CP042436">
    <property type="protein sequence ID" value="QEC61942.1"/>
    <property type="molecule type" value="Genomic_DNA"/>
</dbReference>
<dbReference type="Pfam" id="PF09357">
    <property type="entry name" value="RteC"/>
    <property type="match status" value="1"/>
</dbReference>
<dbReference type="RefSeq" id="WP_147030519.1">
    <property type="nucleotide sequence ID" value="NZ_CP042436.1"/>
</dbReference>
<evidence type="ECO:0008006" key="4">
    <source>
        <dbReference type="Google" id="ProtNLM"/>
    </source>
</evidence>
<evidence type="ECO:0000313" key="2">
    <source>
        <dbReference type="EMBL" id="QEC61942.1"/>
    </source>
</evidence>
<keyword evidence="1" id="KW-0175">Coiled coil</keyword>
<accession>A0A5B8USN9</accession>
<name>A0A5B8USN9_9SPHI</name>
<evidence type="ECO:0000256" key="1">
    <source>
        <dbReference type="SAM" id="Coils"/>
    </source>
</evidence>
<evidence type="ECO:0000313" key="3">
    <source>
        <dbReference type="Proteomes" id="UP000321479"/>
    </source>
</evidence>
<dbReference type="OrthoDB" id="790983at2"/>
<feature type="coiled-coil region" evidence="1">
    <location>
        <begin position="13"/>
        <end position="47"/>
    </location>
</feature>
<dbReference type="AlphaFoldDB" id="A0A5B8USN9"/>
<dbReference type="Proteomes" id="UP000321479">
    <property type="component" value="Chromosome"/>
</dbReference>
<dbReference type="InterPro" id="IPR018534">
    <property type="entry name" value="Tet_reg_excision_RteC"/>
</dbReference>